<dbReference type="Proteomes" id="UP000054560">
    <property type="component" value="Unassembled WGS sequence"/>
</dbReference>
<evidence type="ECO:0000313" key="3">
    <source>
        <dbReference type="Proteomes" id="UP000054560"/>
    </source>
</evidence>
<dbReference type="InterPro" id="IPR000375">
    <property type="entry name" value="Dynamin_stalk"/>
</dbReference>
<name>A0A0L0FUI6_9EUKA</name>
<dbReference type="Gene3D" id="3.40.50.300">
    <property type="entry name" value="P-loop containing nucleotide triphosphate hydrolases"/>
    <property type="match status" value="1"/>
</dbReference>
<dbReference type="PANTHER" id="PTHR11566">
    <property type="entry name" value="DYNAMIN"/>
    <property type="match status" value="1"/>
</dbReference>
<dbReference type="GO" id="GO:0008017">
    <property type="term" value="F:microtubule binding"/>
    <property type="evidence" value="ECO:0007669"/>
    <property type="project" value="TreeGrafter"/>
</dbReference>
<dbReference type="AlphaFoldDB" id="A0A0L0FUI6"/>
<dbReference type="RefSeq" id="XP_014154231.1">
    <property type="nucleotide sequence ID" value="XM_014298756.1"/>
</dbReference>
<dbReference type="PANTHER" id="PTHR11566:SF173">
    <property type="entry name" value="DYNAMIN-RELATED PROTEIN 4C"/>
    <property type="match status" value="1"/>
</dbReference>
<dbReference type="InterPro" id="IPR022812">
    <property type="entry name" value="Dynamin"/>
</dbReference>
<feature type="domain" description="Dynamin stalk" evidence="1">
    <location>
        <begin position="2"/>
        <end position="72"/>
    </location>
</feature>
<dbReference type="Gene3D" id="1.20.120.1240">
    <property type="entry name" value="Dynamin, middle domain"/>
    <property type="match status" value="1"/>
</dbReference>
<evidence type="ECO:0000259" key="1">
    <source>
        <dbReference type="Pfam" id="PF01031"/>
    </source>
</evidence>
<proteinExistence type="predicted"/>
<dbReference type="GO" id="GO:0016020">
    <property type="term" value="C:membrane"/>
    <property type="evidence" value="ECO:0007669"/>
    <property type="project" value="TreeGrafter"/>
</dbReference>
<accession>A0A0L0FUI6</accession>
<keyword evidence="3" id="KW-1185">Reference proteome</keyword>
<dbReference type="GO" id="GO:0005737">
    <property type="term" value="C:cytoplasm"/>
    <property type="evidence" value="ECO:0007669"/>
    <property type="project" value="TreeGrafter"/>
</dbReference>
<dbReference type="EMBL" id="KQ242167">
    <property type="protein sequence ID" value="KNC80329.1"/>
    <property type="molecule type" value="Genomic_DNA"/>
</dbReference>
<evidence type="ECO:0000313" key="2">
    <source>
        <dbReference type="EMBL" id="KNC80329.1"/>
    </source>
</evidence>
<dbReference type="GO" id="GO:0005874">
    <property type="term" value="C:microtubule"/>
    <property type="evidence" value="ECO:0007669"/>
    <property type="project" value="TreeGrafter"/>
</dbReference>
<dbReference type="InterPro" id="IPR027417">
    <property type="entry name" value="P-loop_NTPase"/>
</dbReference>
<dbReference type="OrthoDB" id="5061070at2759"/>
<protein>
    <recommendedName>
        <fullName evidence="1">Dynamin stalk domain-containing protein</fullName>
    </recommendedName>
</protein>
<reference evidence="2 3" key="1">
    <citation type="submission" date="2011-02" db="EMBL/GenBank/DDBJ databases">
        <title>The Genome Sequence of Sphaeroforma arctica JP610.</title>
        <authorList>
            <consortium name="The Broad Institute Genome Sequencing Platform"/>
            <person name="Russ C."/>
            <person name="Cuomo C."/>
            <person name="Young S.K."/>
            <person name="Zeng Q."/>
            <person name="Gargeya S."/>
            <person name="Alvarado L."/>
            <person name="Berlin A."/>
            <person name="Chapman S.B."/>
            <person name="Chen Z."/>
            <person name="Freedman E."/>
            <person name="Gellesch M."/>
            <person name="Goldberg J."/>
            <person name="Griggs A."/>
            <person name="Gujja S."/>
            <person name="Heilman E."/>
            <person name="Heiman D."/>
            <person name="Howarth C."/>
            <person name="Mehta T."/>
            <person name="Neiman D."/>
            <person name="Pearson M."/>
            <person name="Roberts A."/>
            <person name="Saif S."/>
            <person name="Shea T."/>
            <person name="Shenoy N."/>
            <person name="Sisk P."/>
            <person name="Stolte C."/>
            <person name="Sykes S."/>
            <person name="White J."/>
            <person name="Yandava C."/>
            <person name="Burger G."/>
            <person name="Gray M.W."/>
            <person name="Holland P.W.H."/>
            <person name="King N."/>
            <person name="Lang F.B.F."/>
            <person name="Roger A.J."/>
            <person name="Ruiz-Trillo I."/>
            <person name="Haas B."/>
            <person name="Nusbaum C."/>
            <person name="Birren B."/>
        </authorList>
    </citation>
    <scope>NUCLEOTIDE SEQUENCE [LARGE SCALE GENOMIC DNA]</scope>
    <source>
        <strain evidence="2 3">JP610</strain>
    </source>
</reference>
<organism evidence="2 3">
    <name type="scientific">Sphaeroforma arctica JP610</name>
    <dbReference type="NCBI Taxonomy" id="667725"/>
    <lineage>
        <taxon>Eukaryota</taxon>
        <taxon>Ichthyosporea</taxon>
        <taxon>Ichthyophonida</taxon>
        <taxon>Sphaeroforma</taxon>
    </lineage>
</organism>
<dbReference type="GO" id="GO:0003924">
    <property type="term" value="F:GTPase activity"/>
    <property type="evidence" value="ECO:0007669"/>
    <property type="project" value="TreeGrafter"/>
</dbReference>
<gene>
    <name evidence="2" type="ORF">SARC_07304</name>
</gene>
<sequence length="576" mass="64695">MTIAGARVLESEFFRCNLKTLPGSACGTAALSSRLVANQYKHIKDTLPIVAKKVLDKISELEDKVSRYGDMLLSEYECIRIFETNLHATLDELAFQCSGHGRSRHLKTPAALDINQNLELVLAVPNPIKHATKTQPHNQQLHSMELSPETTTSHTNFFGASIEVYAYAEKHSTMKQTFRLILHCALPGYIKACKLLWAVEEIHENGTKLPVAAYEHKFTTTGEIGKDNMPICNEDRKFIFDVQLIYVGYKNTREGAVKEVEHTLMSFAKADKTTLLCSTLDTKDTAIATSLTNRFHAQLFFTKNMHMVIKGELENRKGLEGLPGVISSHVALQVMEKLNTLLADTVDDYLDGVSKPVAHLLQSEFKSSYARYPRLCAMIATIVTNISVNHLRTAREKAHELLAYETQMMTRNHYFMDTVQSLRQQLMSDETTISTKTSTPDICIDDPELAGEVPVFTQRYMRHVRGMSNSDQRIVDLQIEIFAYFKVLRKRLVDYVTMCAVTTSSQCLSCIKKVKNEIRKGIEDHCSSAGTGYIKLMGASEGDQREVASLKSRLSAMREAHQELTVAVQSNNIVDV</sequence>
<dbReference type="Pfam" id="PF01031">
    <property type="entry name" value="Dynamin_M"/>
    <property type="match status" value="1"/>
</dbReference>
<dbReference type="GeneID" id="25907808"/>